<name>A0A919P8X2_9CELL</name>
<evidence type="ECO:0000256" key="1">
    <source>
        <dbReference type="SAM" id="Coils"/>
    </source>
</evidence>
<evidence type="ECO:0000313" key="5">
    <source>
        <dbReference type="Proteomes" id="UP000642125"/>
    </source>
</evidence>
<dbReference type="RefSeq" id="WP_203667102.1">
    <property type="nucleotide sequence ID" value="NZ_BONO01000002.1"/>
</dbReference>
<feature type="region of interest" description="Disordered" evidence="2">
    <location>
        <begin position="87"/>
        <end position="113"/>
    </location>
</feature>
<evidence type="ECO:0000313" key="4">
    <source>
        <dbReference type="EMBL" id="GIG35071.1"/>
    </source>
</evidence>
<evidence type="ECO:0000256" key="2">
    <source>
        <dbReference type="SAM" id="MobiDB-lite"/>
    </source>
</evidence>
<gene>
    <name evidence="4" type="ORF">Cpa01nite_04520</name>
</gene>
<comment type="caution">
    <text evidence="4">The sequence shown here is derived from an EMBL/GenBank/DDBJ whole genome shotgun (WGS) entry which is preliminary data.</text>
</comment>
<sequence length="113" mass="13111">MVWVVVWSVLVVGTLVGAFFLGRDLWRRFRALVAELREASAVLGQLAEHATTLAEQAQEAERAARAAREAVLLPDPDEARERWAENRARARERREVRRERDRATREGWRAYTR</sequence>
<keyword evidence="3" id="KW-0812">Transmembrane</keyword>
<dbReference type="EMBL" id="BONO01000002">
    <property type="protein sequence ID" value="GIG35071.1"/>
    <property type="molecule type" value="Genomic_DNA"/>
</dbReference>
<feature type="transmembrane region" description="Helical" evidence="3">
    <location>
        <begin position="6"/>
        <end position="22"/>
    </location>
</feature>
<keyword evidence="3" id="KW-0472">Membrane</keyword>
<accession>A0A919P8X2</accession>
<organism evidence="4 5">
    <name type="scientific">Cellulomonas pakistanensis</name>
    <dbReference type="NCBI Taxonomy" id="992287"/>
    <lineage>
        <taxon>Bacteria</taxon>
        <taxon>Bacillati</taxon>
        <taxon>Actinomycetota</taxon>
        <taxon>Actinomycetes</taxon>
        <taxon>Micrococcales</taxon>
        <taxon>Cellulomonadaceae</taxon>
        <taxon>Cellulomonas</taxon>
    </lineage>
</organism>
<dbReference type="Proteomes" id="UP000642125">
    <property type="component" value="Unassembled WGS sequence"/>
</dbReference>
<keyword evidence="5" id="KW-1185">Reference proteome</keyword>
<keyword evidence="1" id="KW-0175">Coiled coil</keyword>
<protein>
    <submittedName>
        <fullName evidence="4">Uncharacterized protein</fullName>
    </submittedName>
</protein>
<proteinExistence type="predicted"/>
<feature type="coiled-coil region" evidence="1">
    <location>
        <begin position="43"/>
        <end position="70"/>
    </location>
</feature>
<reference evidence="4" key="1">
    <citation type="submission" date="2021-01" db="EMBL/GenBank/DDBJ databases">
        <title>Whole genome shotgun sequence of Cellulomonas pakistanensis NBRC 110800.</title>
        <authorList>
            <person name="Komaki H."/>
            <person name="Tamura T."/>
        </authorList>
    </citation>
    <scope>NUCLEOTIDE SEQUENCE</scope>
    <source>
        <strain evidence="4">NBRC 110800</strain>
    </source>
</reference>
<evidence type="ECO:0000256" key="3">
    <source>
        <dbReference type="SAM" id="Phobius"/>
    </source>
</evidence>
<keyword evidence="3" id="KW-1133">Transmembrane helix</keyword>
<dbReference type="AlphaFoldDB" id="A0A919P8X2"/>